<dbReference type="PROSITE" id="PS51707">
    <property type="entry name" value="CYTH"/>
    <property type="match status" value="1"/>
</dbReference>
<evidence type="ECO:0000259" key="1">
    <source>
        <dbReference type="PROSITE" id="PS51707"/>
    </source>
</evidence>
<dbReference type="GO" id="GO:0050355">
    <property type="term" value="F:inorganic triphosphate phosphatase activity"/>
    <property type="evidence" value="ECO:0007669"/>
    <property type="project" value="InterPro"/>
</dbReference>
<dbReference type="PANTHER" id="PTHR39569:SF1">
    <property type="entry name" value="INORGANIC TRIPHOSPHATASE"/>
    <property type="match status" value="1"/>
</dbReference>
<evidence type="ECO:0000313" key="2">
    <source>
        <dbReference type="EMBL" id="HIU27004.1"/>
    </source>
</evidence>
<dbReference type="GO" id="GO:0046872">
    <property type="term" value="F:metal ion binding"/>
    <property type="evidence" value="ECO:0007669"/>
    <property type="project" value="TreeGrafter"/>
</dbReference>
<accession>A0A9D1I2J6</accession>
<name>A0A9D1I2J6_9FIRM</name>
<sequence>MEIELKYLVEEPIAREKILKDSHLSEIKEKGSEEEIKLDAVYYDTADMDLCRGRMAFRIRLENGNPVATLKWDGQVSDGLHVRGEFNTPVVPESMEAPDPEIFRGSEIYDQVMEAVGGKPLREIMRVECLRKQIMVDTGKSIDAISLDIGKVITPKGQAPVAELEIELFSGDQDDMIALGRELAAKYNLTPGNKSKFQVGLELIEG</sequence>
<proteinExistence type="predicted"/>
<dbReference type="InterPro" id="IPR023577">
    <property type="entry name" value="CYTH_domain"/>
</dbReference>
<dbReference type="AlphaFoldDB" id="A0A9D1I2J6"/>
<dbReference type="InterPro" id="IPR039013">
    <property type="entry name" value="YgiF"/>
</dbReference>
<reference evidence="2" key="1">
    <citation type="submission" date="2020-10" db="EMBL/GenBank/DDBJ databases">
        <authorList>
            <person name="Gilroy R."/>
        </authorList>
    </citation>
    <scope>NUCLEOTIDE SEQUENCE</scope>
    <source>
        <strain evidence="2">11300</strain>
    </source>
</reference>
<comment type="caution">
    <text evidence="2">The sequence shown here is derived from an EMBL/GenBank/DDBJ whole genome shotgun (WGS) entry which is preliminary data.</text>
</comment>
<organism evidence="2 3">
    <name type="scientific">Candidatus Fimisoma avicola</name>
    <dbReference type="NCBI Taxonomy" id="2840826"/>
    <lineage>
        <taxon>Bacteria</taxon>
        <taxon>Bacillati</taxon>
        <taxon>Bacillota</taxon>
        <taxon>Clostridia</taxon>
        <taxon>Eubacteriales</taxon>
        <taxon>Candidatus Fimisoma</taxon>
    </lineage>
</organism>
<dbReference type="SMART" id="SM01118">
    <property type="entry name" value="CYTH"/>
    <property type="match status" value="1"/>
</dbReference>
<evidence type="ECO:0000313" key="3">
    <source>
        <dbReference type="Proteomes" id="UP000824091"/>
    </source>
</evidence>
<feature type="domain" description="CYTH" evidence="1">
    <location>
        <begin position="1"/>
        <end position="206"/>
    </location>
</feature>
<gene>
    <name evidence="2" type="ORF">IAD16_01320</name>
</gene>
<dbReference type="Gene3D" id="2.40.320.10">
    <property type="entry name" value="Hypothetical Protein Pfu-838710-001"/>
    <property type="match status" value="1"/>
</dbReference>
<dbReference type="Pfam" id="PF01928">
    <property type="entry name" value="CYTH"/>
    <property type="match status" value="1"/>
</dbReference>
<dbReference type="Proteomes" id="UP000824091">
    <property type="component" value="Unassembled WGS sequence"/>
</dbReference>
<dbReference type="EMBL" id="DVMO01000020">
    <property type="protein sequence ID" value="HIU27004.1"/>
    <property type="molecule type" value="Genomic_DNA"/>
</dbReference>
<dbReference type="SUPFAM" id="SSF55154">
    <property type="entry name" value="CYTH-like phosphatases"/>
    <property type="match status" value="1"/>
</dbReference>
<reference evidence="2" key="2">
    <citation type="journal article" date="2021" name="PeerJ">
        <title>Extensive microbial diversity within the chicken gut microbiome revealed by metagenomics and culture.</title>
        <authorList>
            <person name="Gilroy R."/>
            <person name="Ravi A."/>
            <person name="Getino M."/>
            <person name="Pursley I."/>
            <person name="Horton D.L."/>
            <person name="Alikhan N.F."/>
            <person name="Baker D."/>
            <person name="Gharbi K."/>
            <person name="Hall N."/>
            <person name="Watson M."/>
            <person name="Adriaenssens E.M."/>
            <person name="Foster-Nyarko E."/>
            <person name="Jarju S."/>
            <person name="Secka A."/>
            <person name="Antonio M."/>
            <person name="Oren A."/>
            <person name="Chaudhuri R.R."/>
            <person name="La Ragione R."/>
            <person name="Hildebrand F."/>
            <person name="Pallen M.J."/>
        </authorList>
    </citation>
    <scope>NUCLEOTIDE SEQUENCE</scope>
    <source>
        <strain evidence="2">11300</strain>
    </source>
</reference>
<protein>
    <submittedName>
        <fullName evidence="2">CYTH domain-containing protein</fullName>
    </submittedName>
</protein>
<dbReference type="PANTHER" id="PTHR39569">
    <property type="entry name" value="INORGANIC TRIPHOSPHATASE"/>
    <property type="match status" value="1"/>
</dbReference>
<dbReference type="InterPro" id="IPR033469">
    <property type="entry name" value="CYTH-like_dom_sf"/>
</dbReference>